<evidence type="ECO:0000313" key="4">
    <source>
        <dbReference type="EMBL" id="KPP69042.1"/>
    </source>
</evidence>
<keyword evidence="1" id="KW-0677">Repeat</keyword>
<dbReference type="PROSITE" id="PS50106">
    <property type="entry name" value="PDZ"/>
    <property type="match status" value="1"/>
</dbReference>
<reference evidence="4 5" key="1">
    <citation type="submission" date="2015-08" db="EMBL/GenBank/DDBJ databases">
        <title>The genome of the Asian arowana (Scleropages formosus).</title>
        <authorList>
            <person name="Tan M.H."/>
            <person name="Gan H.M."/>
            <person name="Croft L.J."/>
            <person name="Austin C.M."/>
        </authorList>
    </citation>
    <scope>NUCLEOTIDE SEQUENCE [LARGE SCALE GENOMIC DNA]</scope>
    <source>
        <strain evidence="4">Aro1</strain>
    </source>
</reference>
<feature type="region of interest" description="Disordered" evidence="2">
    <location>
        <begin position="134"/>
        <end position="185"/>
    </location>
</feature>
<proteinExistence type="predicted"/>
<dbReference type="PANTHER" id="PTHR14191">
    <property type="entry name" value="PDZ DOMAIN CONTAINING PROTEIN"/>
    <property type="match status" value="1"/>
</dbReference>
<dbReference type="InterPro" id="IPR036034">
    <property type="entry name" value="PDZ_sf"/>
</dbReference>
<evidence type="ECO:0000256" key="2">
    <source>
        <dbReference type="SAM" id="MobiDB-lite"/>
    </source>
</evidence>
<feature type="domain" description="PDZ" evidence="3">
    <location>
        <begin position="56"/>
        <end position="114"/>
    </location>
</feature>
<dbReference type="GO" id="GO:0043495">
    <property type="term" value="F:protein-membrane adaptor activity"/>
    <property type="evidence" value="ECO:0007669"/>
    <property type="project" value="TreeGrafter"/>
</dbReference>
<dbReference type="Gene3D" id="2.30.42.10">
    <property type="match status" value="1"/>
</dbReference>
<dbReference type="EMBL" id="JARO02004153">
    <property type="protein sequence ID" value="KPP69042.1"/>
    <property type="molecule type" value="Genomic_DNA"/>
</dbReference>
<evidence type="ECO:0000256" key="1">
    <source>
        <dbReference type="ARBA" id="ARBA00022737"/>
    </source>
</evidence>
<dbReference type="SMART" id="SM00228">
    <property type="entry name" value="PDZ"/>
    <property type="match status" value="1"/>
</dbReference>
<evidence type="ECO:0000313" key="5">
    <source>
        <dbReference type="Proteomes" id="UP000034805"/>
    </source>
</evidence>
<dbReference type="GO" id="GO:0016324">
    <property type="term" value="C:apical plasma membrane"/>
    <property type="evidence" value="ECO:0007669"/>
    <property type="project" value="TreeGrafter"/>
</dbReference>
<dbReference type="InterPro" id="IPR001478">
    <property type="entry name" value="PDZ"/>
</dbReference>
<protein>
    <recommendedName>
        <fullName evidence="3">PDZ domain-containing protein</fullName>
    </recommendedName>
</protein>
<sequence>MWRAQGLRGDRNRGRARRTEILGRARDRHGTRRVFGTLRANGQRAQRMAAELQPRLCCLTKGPGGYGFHLHGEKGRTGQYIRRVEPNSPAEAAGLRAGDRVLEVVQRIRAVEHETRLLVVDPVTDEHMRRLRLSGSGPLPLLSSASPSKPKNGHLSPEPVPPAREGSEPTAAPSPTSRKHCGASSVNCREGQRRAACPQGIHQFALGKDRHGCHQHSLGSKLRNRHPGPTCGRVLVNCNEGVSFPATSAAPSPPVHTVVAPTLKTAWPEHGPRTLSSTANLSTPI</sequence>
<gene>
    <name evidence="4" type="ORF">Z043_112230</name>
</gene>
<name>A0A0P7X4W0_SCLFO</name>
<feature type="compositionally biased region" description="Low complexity" evidence="2">
    <location>
        <begin position="134"/>
        <end position="148"/>
    </location>
</feature>
<organism evidence="4 5">
    <name type="scientific">Scleropages formosus</name>
    <name type="common">Asian bonytongue</name>
    <name type="synonym">Osteoglossum formosum</name>
    <dbReference type="NCBI Taxonomy" id="113540"/>
    <lineage>
        <taxon>Eukaryota</taxon>
        <taxon>Metazoa</taxon>
        <taxon>Chordata</taxon>
        <taxon>Craniata</taxon>
        <taxon>Vertebrata</taxon>
        <taxon>Euteleostomi</taxon>
        <taxon>Actinopterygii</taxon>
        <taxon>Neopterygii</taxon>
        <taxon>Teleostei</taxon>
        <taxon>Osteoglossocephala</taxon>
        <taxon>Osteoglossomorpha</taxon>
        <taxon>Osteoglossiformes</taxon>
        <taxon>Osteoglossidae</taxon>
        <taxon>Scleropages</taxon>
    </lineage>
</organism>
<dbReference type="CDD" id="cd06768">
    <property type="entry name" value="PDZ_NHERF-like"/>
    <property type="match status" value="1"/>
</dbReference>
<comment type="caution">
    <text evidence="4">The sequence shown here is derived from an EMBL/GenBank/DDBJ whole genome shotgun (WGS) entry which is preliminary data.</text>
</comment>
<dbReference type="SUPFAM" id="SSF50156">
    <property type="entry name" value="PDZ domain-like"/>
    <property type="match status" value="1"/>
</dbReference>
<accession>A0A0P7X4W0</accession>
<dbReference type="Proteomes" id="UP000034805">
    <property type="component" value="Unassembled WGS sequence"/>
</dbReference>
<dbReference type="InterPro" id="IPR051067">
    <property type="entry name" value="NHER"/>
</dbReference>
<dbReference type="Pfam" id="PF00595">
    <property type="entry name" value="PDZ"/>
    <property type="match status" value="1"/>
</dbReference>
<dbReference type="GO" id="GO:0072659">
    <property type="term" value="P:protein localization to plasma membrane"/>
    <property type="evidence" value="ECO:0007669"/>
    <property type="project" value="TreeGrafter"/>
</dbReference>
<dbReference type="GO" id="GO:0005102">
    <property type="term" value="F:signaling receptor binding"/>
    <property type="evidence" value="ECO:0007669"/>
    <property type="project" value="TreeGrafter"/>
</dbReference>
<dbReference type="PANTHER" id="PTHR14191:SF4">
    <property type="entry name" value="NA(+)_H(+) EXCHANGE REGULATORY COFACTOR NHE-RF2"/>
    <property type="match status" value="1"/>
</dbReference>
<evidence type="ECO:0000259" key="3">
    <source>
        <dbReference type="PROSITE" id="PS50106"/>
    </source>
</evidence>
<dbReference type="AlphaFoldDB" id="A0A0P7X4W0"/>